<gene>
    <name evidence="1" type="ORF">SAMN05421833_109122</name>
</gene>
<evidence type="ECO:0000313" key="2">
    <source>
        <dbReference type="Proteomes" id="UP000186096"/>
    </source>
</evidence>
<dbReference type="Proteomes" id="UP000186096">
    <property type="component" value="Unassembled WGS sequence"/>
</dbReference>
<protein>
    <recommendedName>
        <fullName evidence="3">Transposase</fullName>
    </recommendedName>
</protein>
<accession>A0A1N7B3U7</accession>
<keyword evidence="2" id="KW-1185">Reference proteome</keyword>
<dbReference type="EMBL" id="FTNI01000009">
    <property type="protein sequence ID" value="SIR45956.1"/>
    <property type="molecule type" value="Genomic_DNA"/>
</dbReference>
<sequence>MGSAPSLAAHQARPEELAAWIRAHWHIEALHHIRDVTNIIAQAKRRHAQDSTPCLLTLGPATLGLA</sequence>
<evidence type="ECO:0000313" key="1">
    <source>
        <dbReference type="EMBL" id="SIR45956.1"/>
    </source>
</evidence>
<name>A0A1N7B3U7_9ACTN</name>
<proteinExistence type="predicted"/>
<organism evidence="1 2">
    <name type="scientific">Microbispora rosea</name>
    <dbReference type="NCBI Taxonomy" id="58117"/>
    <lineage>
        <taxon>Bacteria</taxon>
        <taxon>Bacillati</taxon>
        <taxon>Actinomycetota</taxon>
        <taxon>Actinomycetes</taxon>
        <taxon>Streptosporangiales</taxon>
        <taxon>Streptosporangiaceae</taxon>
        <taxon>Microbispora</taxon>
    </lineage>
</organism>
<evidence type="ECO:0008006" key="3">
    <source>
        <dbReference type="Google" id="ProtNLM"/>
    </source>
</evidence>
<dbReference type="AlphaFoldDB" id="A0A1N7B3U7"/>
<reference evidence="2" key="1">
    <citation type="submission" date="2017-01" db="EMBL/GenBank/DDBJ databases">
        <authorList>
            <person name="Varghese N."/>
            <person name="Submissions S."/>
        </authorList>
    </citation>
    <scope>NUCLEOTIDE SEQUENCE [LARGE SCALE GENOMIC DNA]</scope>
    <source>
        <strain evidence="2">ATCC 12950</strain>
    </source>
</reference>